<proteinExistence type="predicted"/>
<gene>
    <name evidence="2" type="ORF">KSP40_PGU014766</name>
</gene>
<dbReference type="Proteomes" id="UP001412067">
    <property type="component" value="Unassembled WGS sequence"/>
</dbReference>
<evidence type="ECO:0000256" key="1">
    <source>
        <dbReference type="SAM" id="SignalP"/>
    </source>
</evidence>
<name>A0ABR2LFT2_9ASPA</name>
<reference evidence="2 3" key="1">
    <citation type="journal article" date="2022" name="Nat. Plants">
        <title>Genomes of leafy and leafless Platanthera orchids illuminate the evolution of mycoheterotrophy.</title>
        <authorList>
            <person name="Li M.H."/>
            <person name="Liu K.W."/>
            <person name="Li Z."/>
            <person name="Lu H.C."/>
            <person name="Ye Q.L."/>
            <person name="Zhang D."/>
            <person name="Wang J.Y."/>
            <person name="Li Y.F."/>
            <person name="Zhong Z.M."/>
            <person name="Liu X."/>
            <person name="Yu X."/>
            <person name="Liu D.K."/>
            <person name="Tu X.D."/>
            <person name="Liu B."/>
            <person name="Hao Y."/>
            <person name="Liao X.Y."/>
            <person name="Jiang Y.T."/>
            <person name="Sun W.H."/>
            <person name="Chen J."/>
            <person name="Chen Y.Q."/>
            <person name="Ai Y."/>
            <person name="Zhai J.W."/>
            <person name="Wu S.S."/>
            <person name="Zhou Z."/>
            <person name="Hsiao Y.Y."/>
            <person name="Wu W.L."/>
            <person name="Chen Y.Y."/>
            <person name="Lin Y.F."/>
            <person name="Hsu J.L."/>
            <person name="Li C.Y."/>
            <person name="Wang Z.W."/>
            <person name="Zhao X."/>
            <person name="Zhong W.Y."/>
            <person name="Ma X.K."/>
            <person name="Ma L."/>
            <person name="Huang J."/>
            <person name="Chen G.Z."/>
            <person name="Huang M.Z."/>
            <person name="Huang L."/>
            <person name="Peng D.H."/>
            <person name="Luo Y.B."/>
            <person name="Zou S.Q."/>
            <person name="Chen S.P."/>
            <person name="Lan S."/>
            <person name="Tsai W.C."/>
            <person name="Van de Peer Y."/>
            <person name="Liu Z.J."/>
        </authorList>
    </citation>
    <scope>NUCLEOTIDE SEQUENCE [LARGE SCALE GENOMIC DNA]</scope>
    <source>
        <strain evidence="2">Lor288</strain>
    </source>
</reference>
<keyword evidence="1" id="KW-0732">Signal</keyword>
<sequence>MKTFTALILFLILLLTVSAISTEARQIKLAKPGDDYKQPQTFPGYEGLLPNPGLGGIGTGIPGSGFRLPSISAPPVLGGGSSLPSFGGLPGFPGAGFGGQPRVPGQP</sequence>
<evidence type="ECO:0000313" key="2">
    <source>
        <dbReference type="EMBL" id="KAK8939885.1"/>
    </source>
</evidence>
<protein>
    <submittedName>
        <fullName evidence="2">Uncharacterized protein</fullName>
    </submittedName>
</protein>
<organism evidence="2 3">
    <name type="scientific">Platanthera guangdongensis</name>
    <dbReference type="NCBI Taxonomy" id="2320717"/>
    <lineage>
        <taxon>Eukaryota</taxon>
        <taxon>Viridiplantae</taxon>
        <taxon>Streptophyta</taxon>
        <taxon>Embryophyta</taxon>
        <taxon>Tracheophyta</taxon>
        <taxon>Spermatophyta</taxon>
        <taxon>Magnoliopsida</taxon>
        <taxon>Liliopsida</taxon>
        <taxon>Asparagales</taxon>
        <taxon>Orchidaceae</taxon>
        <taxon>Orchidoideae</taxon>
        <taxon>Orchideae</taxon>
        <taxon>Orchidinae</taxon>
        <taxon>Platanthera</taxon>
    </lineage>
</organism>
<feature type="chain" id="PRO_5045162488" evidence="1">
    <location>
        <begin position="20"/>
        <end position="107"/>
    </location>
</feature>
<accession>A0ABR2LFT2</accession>
<keyword evidence="3" id="KW-1185">Reference proteome</keyword>
<feature type="signal peptide" evidence="1">
    <location>
        <begin position="1"/>
        <end position="19"/>
    </location>
</feature>
<comment type="caution">
    <text evidence="2">The sequence shown here is derived from an EMBL/GenBank/DDBJ whole genome shotgun (WGS) entry which is preliminary data.</text>
</comment>
<evidence type="ECO:0000313" key="3">
    <source>
        <dbReference type="Proteomes" id="UP001412067"/>
    </source>
</evidence>
<dbReference type="EMBL" id="JBBWWR010000020">
    <property type="protein sequence ID" value="KAK8939885.1"/>
    <property type="molecule type" value="Genomic_DNA"/>
</dbReference>